<protein>
    <submittedName>
        <fullName evidence="3">Uncharacterized protein</fullName>
    </submittedName>
</protein>
<dbReference type="EMBL" id="MUGO01000026">
    <property type="protein sequence ID" value="PQA90190.1"/>
    <property type="molecule type" value="Genomic_DNA"/>
</dbReference>
<gene>
    <name evidence="2" type="ORF">B0A70_14985</name>
    <name evidence="3" type="ORF">SAMN05421796_10728</name>
</gene>
<dbReference type="Proteomes" id="UP000186246">
    <property type="component" value="Unassembled WGS sequence"/>
</dbReference>
<dbReference type="Proteomes" id="UP000238314">
    <property type="component" value="Unassembled WGS sequence"/>
</dbReference>
<feature type="chain" id="PRO_5044563881" evidence="1">
    <location>
        <begin position="22"/>
        <end position="328"/>
    </location>
</feature>
<evidence type="ECO:0000313" key="3">
    <source>
        <dbReference type="EMBL" id="SIS94683.1"/>
    </source>
</evidence>
<name>A0A1N7N8I9_9FLAO</name>
<sequence>MKKINQLLVAAALMFSSIISAQAPNLLSYQAVVRNSSNNIVINQSVGMRISILQGSATGTAVYVETQTATSNANGLVSLQIGGGTVVTGTFANINWAGSTYFVKTETDPAGGTNYSITGTQQLLSVPYALSAKNGVPTGGTTNQVLAKVNGTDFNAQWVTPTFTTTYPNVELDIRNNVSQSITSLGNGTSANLVIFSGSNSANAALTGGNTWNGSTFTVGSTGAGWYQINAQIVGTTTDGVSSSIVGIPFYMDLNNAIGGTMTSAILYRSNYTTQTNSSHLKNNNTINTLLYLSAGNTLNFYGFSASNSVTGNTSNNGGTYLNIIRIK</sequence>
<proteinExistence type="predicted"/>
<keyword evidence="5" id="KW-1185">Reference proteome</keyword>
<feature type="signal peptide" evidence="1">
    <location>
        <begin position="1"/>
        <end position="21"/>
    </location>
</feature>
<accession>A0A1N7N8I9</accession>
<keyword evidence="1" id="KW-0732">Signal</keyword>
<evidence type="ECO:0000313" key="4">
    <source>
        <dbReference type="Proteomes" id="UP000186246"/>
    </source>
</evidence>
<evidence type="ECO:0000256" key="1">
    <source>
        <dbReference type="SAM" id="SignalP"/>
    </source>
</evidence>
<reference evidence="3" key="3">
    <citation type="submission" date="2017-01" db="EMBL/GenBank/DDBJ databases">
        <authorList>
            <person name="Mah S.A."/>
            <person name="Swanson W.J."/>
            <person name="Moy G.W."/>
            <person name="Vacquier V.D."/>
        </authorList>
    </citation>
    <scope>NUCLEOTIDE SEQUENCE [LARGE SCALE GENOMIC DNA]</scope>
    <source>
        <strain evidence="3">DSM 21068</strain>
    </source>
</reference>
<organism evidence="3 4">
    <name type="scientific">Chryseobacterium piscicola</name>
    <dbReference type="NCBI Taxonomy" id="551459"/>
    <lineage>
        <taxon>Bacteria</taxon>
        <taxon>Pseudomonadati</taxon>
        <taxon>Bacteroidota</taxon>
        <taxon>Flavobacteriia</taxon>
        <taxon>Flavobacteriales</taxon>
        <taxon>Weeksellaceae</taxon>
        <taxon>Chryseobacterium group</taxon>
        <taxon>Chryseobacterium</taxon>
    </lineage>
</organism>
<evidence type="ECO:0000313" key="2">
    <source>
        <dbReference type="EMBL" id="PQA90190.1"/>
    </source>
</evidence>
<dbReference type="EMBL" id="FTOJ01000007">
    <property type="protein sequence ID" value="SIS94683.1"/>
    <property type="molecule type" value="Genomic_DNA"/>
</dbReference>
<reference evidence="4" key="2">
    <citation type="submission" date="2017-01" db="EMBL/GenBank/DDBJ databases">
        <authorList>
            <person name="Varghese N."/>
            <person name="Submissions S."/>
        </authorList>
    </citation>
    <scope>NUCLEOTIDE SEQUENCE [LARGE SCALE GENOMIC DNA]</scope>
    <source>
        <strain evidence="4">DSM 21068</strain>
    </source>
</reference>
<dbReference type="AlphaFoldDB" id="A0A1N7N8I9"/>
<evidence type="ECO:0000313" key="5">
    <source>
        <dbReference type="Proteomes" id="UP000238314"/>
    </source>
</evidence>
<reference evidence="2 5" key="1">
    <citation type="submission" date="2016-11" db="EMBL/GenBank/DDBJ databases">
        <title>Whole genomes of Flavobacteriaceae.</title>
        <authorList>
            <person name="Stine C."/>
            <person name="Li C."/>
            <person name="Tadesse D."/>
        </authorList>
    </citation>
    <scope>NUCLEOTIDE SEQUENCE [LARGE SCALE GENOMIC DNA]</scope>
    <source>
        <strain evidence="2 5">DSM 21068</strain>
    </source>
</reference>
<dbReference type="STRING" id="551459.SAMN05421796_10728"/>